<gene>
    <name evidence="4" type="primary">garD_1</name>
    <name evidence="4" type="ORF">NCTC5047_03046</name>
</gene>
<comment type="similarity">
    <text evidence="1">Belongs to the UxaA family.</text>
</comment>
<dbReference type="Pfam" id="PF04295">
    <property type="entry name" value="GD_AH_second"/>
    <property type="match status" value="1"/>
</dbReference>
<dbReference type="GO" id="GO:0019698">
    <property type="term" value="P:D-galacturonate catabolic process"/>
    <property type="evidence" value="ECO:0007669"/>
    <property type="project" value="TreeGrafter"/>
</dbReference>
<dbReference type="Pfam" id="PF20629">
    <property type="entry name" value="GD_AH_C"/>
    <property type="match status" value="1"/>
</dbReference>
<dbReference type="InterPro" id="IPR013974">
    <property type="entry name" value="SAF"/>
</dbReference>
<evidence type="ECO:0000256" key="2">
    <source>
        <dbReference type="ARBA" id="ARBA00023239"/>
    </source>
</evidence>
<dbReference type="GO" id="GO:0008867">
    <property type="term" value="F:galactarate dehydratase activity"/>
    <property type="evidence" value="ECO:0007669"/>
    <property type="project" value="UniProtKB-EC"/>
</dbReference>
<dbReference type="CDD" id="cd11613">
    <property type="entry name" value="SAF_AH_GD"/>
    <property type="match status" value="1"/>
</dbReference>
<dbReference type="Pfam" id="PF08666">
    <property type="entry name" value="SAF"/>
    <property type="match status" value="1"/>
</dbReference>
<dbReference type="Proteomes" id="UP000254340">
    <property type="component" value="Unassembled WGS sequence"/>
</dbReference>
<reference evidence="4 5" key="1">
    <citation type="submission" date="2018-06" db="EMBL/GenBank/DDBJ databases">
        <authorList>
            <consortium name="Pathogen Informatics"/>
            <person name="Doyle S."/>
        </authorList>
    </citation>
    <scope>NUCLEOTIDE SEQUENCE [LARGE SCALE GENOMIC DNA]</scope>
    <source>
        <strain evidence="4 5">NCTC5047</strain>
    </source>
</reference>
<dbReference type="PANTHER" id="PTHR30536:SF5">
    <property type="entry name" value="ALTRONATE DEHYDRATASE"/>
    <property type="match status" value="1"/>
</dbReference>
<feature type="domain" description="SAF" evidence="3">
    <location>
        <begin position="10"/>
        <end position="81"/>
    </location>
</feature>
<evidence type="ECO:0000313" key="4">
    <source>
        <dbReference type="EMBL" id="STT82105.1"/>
    </source>
</evidence>
<keyword evidence="2 4" id="KW-0456">Lyase</keyword>
<dbReference type="EC" id="4.2.1.42" evidence="4"/>
<dbReference type="InterPro" id="IPR048332">
    <property type="entry name" value="GD_AH_C"/>
</dbReference>
<evidence type="ECO:0000313" key="5">
    <source>
        <dbReference type="Proteomes" id="UP000254340"/>
    </source>
</evidence>
<evidence type="ECO:0000256" key="1">
    <source>
        <dbReference type="ARBA" id="ARBA00010986"/>
    </source>
</evidence>
<dbReference type="FunFam" id="2.30.130.110:FF:000002">
    <property type="entry name" value="Altronate hydrolase"/>
    <property type="match status" value="1"/>
</dbReference>
<name>A0A377XIG5_KLEPN</name>
<dbReference type="InterPro" id="IPR007392">
    <property type="entry name" value="GD_AH_second"/>
</dbReference>
<dbReference type="InterPro" id="IPR044144">
    <property type="entry name" value="SAF_UxaA/GarD"/>
</dbReference>
<proteinExistence type="inferred from homology"/>
<dbReference type="Gene3D" id="2.30.130.110">
    <property type="match status" value="1"/>
</dbReference>
<evidence type="ECO:0000259" key="3">
    <source>
        <dbReference type="SMART" id="SM00858"/>
    </source>
</evidence>
<sequence>MQYIKIHSQDNVAVALTDIAAGSVVTIDNDPVTLGQDIVRGHKFALRAIAKGENVVKYGLPIGHALADIAPGEHVHAHNTRTNLSDLDAYRYQPDLVAQPPQPADREVQIYRRANGDVGVRNELWSLPTVGCVNAMARQMQNRFLKETYGAEDIDGVHLFSHTYGCSQLGDDHINTRTMLQNMVRHPNAGAVLVVGLGCENNQVEAFRETLGEFDPQRVHFMVCQHQDDEVEAGVEHLHQLYEVMRQDKRQPGKLSELKFGLECGGSDGLSGITANPILGRFSDYVIANGGTTVLTEVPEMFGAEQLLMSHCRDEATFDKLVTMVNDFKQYFIAHDQPIYENPSPGNKAGGITTLEDKSLGCTQKAGSSQVVDVLRYGERLKVHGLNLLSAPGNDAVATSALAGAGCHMVLFSTGRGTPYGGFVPTVKIATNSELAAKKKHWIDFDAGQLLHGKTMPQLLEEFVDAIVAFANGKPTCNEQNDFRELAIFKKRCYPVKAYLRWRPEAWFVYRPDSVAPSGS</sequence>
<dbReference type="GO" id="GO:0016787">
    <property type="term" value="F:hydrolase activity"/>
    <property type="evidence" value="ECO:0007669"/>
    <property type="project" value="UniProtKB-KW"/>
</dbReference>
<protein>
    <submittedName>
        <fullName evidence="4">Altronate hydrolase</fullName>
        <ecNumber evidence="4">4.2.1.42</ecNumber>
    </submittedName>
</protein>
<accession>A0A377XIG5</accession>
<organism evidence="4 5">
    <name type="scientific">Klebsiella pneumoniae</name>
    <dbReference type="NCBI Taxonomy" id="573"/>
    <lineage>
        <taxon>Bacteria</taxon>
        <taxon>Pseudomonadati</taxon>
        <taxon>Pseudomonadota</taxon>
        <taxon>Gammaproteobacteria</taxon>
        <taxon>Enterobacterales</taxon>
        <taxon>Enterobacteriaceae</taxon>
        <taxon>Klebsiella/Raoultella group</taxon>
        <taxon>Klebsiella</taxon>
        <taxon>Klebsiella pneumoniae complex</taxon>
    </lineage>
</organism>
<dbReference type="PANTHER" id="PTHR30536">
    <property type="entry name" value="ALTRONATE/GALACTARATE DEHYDRATASE"/>
    <property type="match status" value="1"/>
</dbReference>
<dbReference type="EMBL" id="UGLH01000006">
    <property type="protein sequence ID" value="STT82105.1"/>
    <property type="molecule type" value="Genomic_DNA"/>
</dbReference>
<keyword evidence="4" id="KW-0378">Hydrolase</keyword>
<dbReference type="InterPro" id="IPR052172">
    <property type="entry name" value="UxaA_altronate/galactarate_dh"/>
</dbReference>
<dbReference type="SMART" id="SM00858">
    <property type="entry name" value="SAF"/>
    <property type="match status" value="1"/>
</dbReference>
<dbReference type="AlphaFoldDB" id="A0A377XIG5"/>